<dbReference type="Proteomes" id="UP000198372">
    <property type="component" value="Unassembled WGS sequence"/>
</dbReference>
<dbReference type="Gene3D" id="3.40.50.1000">
    <property type="entry name" value="HAD superfamily/HAD-like"/>
    <property type="match status" value="2"/>
</dbReference>
<dbReference type="PANTHER" id="PTHR19288:SF46">
    <property type="entry name" value="HALOACID DEHALOGENASE-LIKE HYDROLASE DOMAIN-CONTAINING PROTEIN 2"/>
    <property type="match status" value="1"/>
</dbReference>
<gene>
    <name evidence="2" type="ORF">BQ2448_4597</name>
</gene>
<evidence type="ECO:0000313" key="2">
    <source>
        <dbReference type="EMBL" id="SCV71903.1"/>
    </source>
</evidence>
<dbReference type="InterPro" id="IPR006357">
    <property type="entry name" value="HAD-SF_hydro_IIA"/>
</dbReference>
<feature type="region of interest" description="Disordered" evidence="1">
    <location>
        <begin position="118"/>
        <end position="141"/>
    </location>
</feature>
<dbReference type="Pfam" id="PF13242">
    <property type="entry name" value="Hydrolase_like"/>
    <property type="match status" value="1"/>
</dbReference>
<keyword evidence="3" id="KW-1185">Reference proteome</keyword>
<evidence type="ECO:0000313" key="3">
    <source>
        <dbReference type="Proteomes" id="UP000198372"/>
    </source>
</evidence>
<dbReference type="InterPro" id="IPR036412">
    <property type="entry name" value="HAD-like_sf"/>
</dbReference>
<dbReference type="AlphaFoldDB" id="A0A238FIS5"/>
<dbReference type="EMBL" id="FMSP01000008">
    <property type="protein sequence ID" value="SCV71903.1"/>
    <property type="molecule type" value="Genomic_DNA"/>
</dbReference>
<dbReference type="STRING" id="269621.A0A238FIS5"/>
<dbReference type="PANTHER" id="PTHR19288">
    <property type="entry name" value="4-NITROPHENYLPHOSPHATASE-RELATED"/>
    <property type="match status" value="1"/>
</dbReference>
<dbReference type="OrthoDB" id="426235at2759"/>
<reference evidence="3" key="1">
    <citation type="submission" date="2016-09" db="EMBL/GenBank/DDBJ databases">
        <authorList>
            <person name="Jeantristanb JTB J.-T."/>
            <person name="Ricardo R."/>
        </authorList>
    </citation>
    <scope>NUCLEOTIDE SEQUENCE [LARGE SCALE GENOMIC DNA]</scope>
</reference>
<protein>
    <submittedName>
        <fullName evidence="2">BQ2448_4597 protein</fullName>
    </submittedName>
</protein>
<dbReference type="GO" id="GO:0016791">
    <property type="term" value="F:phosphatase activity"/>
    <property type="evidence" value="ECO:0007669"/>
    <property type="project" value="TreeGrafter"/>
</dbReference>
<proteinExistence type="predicted"/>
<organism evidence="2 3">
    <name type="scientific">Microbotryum intermedium</name>
    <dbReference type="NCBI Taxonomy" id="269621"/>
    <lineage>
        <taxon>Eukaryota</taxon>
        <taxon>Fungi</taxon>
        <taxon>Dikarya</taxon>
        <taxon>Basidiomycota</taxon>
        <taxon>Pucciniomycotina</taxon>
        <taxon>Microbotryomycetes</taxon>
        <taxon>Microbotryales</taxon>
        <taxon>Microbotryaceae</taxon>
        <taxon>Microbotryum</taxon>
    </lineage>
</organism>
<dbReference type="SUPFAM" id="SSF56784">
    <property type="entry name" value="HAD-like"/>
    <property type="match status" value="1"/>
</dbReference>
<name>A0A238FIS5_9BASI</name>
<dbReference type="GO" id="GO:0005737">
    <property type="term" value="C:cytoplasm"/>
    <property type="evidence" value="ECO:0007669"/>
    <property type="project" value="TreeGrafter"/>
</dbReference>
<dbReference type="InterPro" id="IPR023214">
    <property type="entry name" value="HAD_sf"/>
</dbReference>
<accession>A0A238FIS5</accession>
<dbReference type="Pfam" id="PF13344">
    <property type="entry name" value="Hydrolase_6"/>
    <property type="match status" value="1"/>
</dbReference>
<sequence>MPAPLGRLRALLIDLSGTIHVSNQPTPNAAQAIQRLRKAGIVLRWVSNTSKESTVRQLVEADILKPFYLLSPSALSDFPTPSSSTSLQDLDSVIVGLSPTSFDYPTLNKAFRLLAGEKDPSTSSSSSSEAEQKKKSSTHKPPRLIATHRALYVRDKDGALSLGPGGFVTALEESSGVKAEVVGKPERKFFELALDSLAKEGINPDAWSQVGMVGDDYRQDTGLVVQQLGLHRFLVQTGKYRPGDEERLAASDAQNSNPEWCGESFEKVVDWVLEDEQI</sequence>
<evidence type="ECO:0000256" key="1">
    <source>
        <dbReference type="SAM" id="MobiDB-lite"/>
    </source>
</evidence>